<keyword evidence="3" id="KW-0998">Cell outer membrane</keyword>
<dbReference type="Pfam" id="PF07655">
    <property type="entry name" value="Secretin_N_2"/>
    <property type="match status" value="1"/>
</dbReference>
<feature type="region of interest" description="Disordered" evidence="4">
    <location>
        <begin position="171"/>
        <end position="223"/>
    </location>
</feature>
<dbReference type="InterPro" id="IPR004845">
    <property type="entry name" value="T2SS_GspD_CS"/>
</dbReference>
<evidence type="ECO:0000256" key="1">
    <source>
        <dbReference type="ARBA" id="ARBA00022448"/>
    </source>
</evidence>
<evidence type="ECO:0000256" key="4">
    <source>
        <dbReference type="SAM" id="MobiDB-lite"/>
    </source>
</evidence>
<dbReference type="Proteomes" id="UP001489333">
    <property type="component" value="Unassembled WGS sequence"/>
</dbReference>
<evidence type="ECO:0000259" key="5">
    <source>
        <dbReference type="SMART" id="SM00965"/>
    </source>
</evidence>
<name>A0ABU9UUV8_9GAMM</name>
<dbReference type="PANTHER" id="PTHR30332">
    <property type="entry name" value="PROBABLE GENERAL SECRETION PATHWAY PROTEIN D"/>
    <property type="match status" value="1"/>
</dbReference>
<keyword evidence="2" id="KW-0472">Membrane</keyword>
<dbReference type="NCBIfam" id="TIGR02519">
    <property type="entry name" value="pilus_MshL"/>
    <property type="match status" value="1"/>
</dbReference>
<dbReference type="InterPro" id="IPR011662">
    <property type="entry name" value="Secretin/TonB_short_N"/>
</dbReference>
<dbReference type="InterPro" id="IPR050810">
    <property type="entry name" value="Bact_Secretion_Sys_Channel"/>
</dbReference>
<dbReference type="Gene3D" id="3.30.1370.130">
    <property type="match status" value="1"/>
</dbReference>
<feature type="compositionally biased region" description="Low complexity" evidence="4">
    <location>
        <begin position="178"/>
        <end position="221"/>
    </location>
</feature>
<dbReference type="SMART" id="SM00965">
    <property type="entry name" value="STN"/>
    <property type="match status" value="1"/>
</dbReference>
<dbReference type="EMBL" id="JBCHKU010000023">
    <property type="protein sequence ID" value="MEM6250046.1"/>
    <property type="molecule type" value="Genomic_DNA"/>
</dbReference>
<evidence type="ECO:0000256" key="3">
    <source>
        <dbReference type="ARBA" id="ARBA00023237"/>
    </source>
</evidence>
<comment type="caution">
    <text evidence="6">The sequence shown here is derived from an EMBL/GenBank/DDBJ whole genome shotgun (WGS) entry which is preliminary data.</text>
</comment>
<dbReference type="Pfam" id="PF00263">
    <property type="entry name" value="Secretin"/>
    <property type="match status" value="1"/>
</dbReference>
<gene>
    <name evidence="6" type="primary">mshL</name>
    <name evidence="6" type="ORF">AAGS29_15705</name>
</gene>
<organism evidence="6 7">
    <name type="scientific">Shewanella vaxholmensis</name>
    <dbReference type="NCBI Taxonomy" id="3063535"/>
    <lineage>
        <taxon>Bacteria</taxon>
        <taxon>Pseudomonadati</taxon>
        <taxon>Pseudomonadota</taxon>
        <taxon>Gammaproteobacteria</taxon>
        <taxon>Alteromonadales</taxon>
        <taxon>Shewanellaceae</taxon>
        <taxon>Shewanella</taxon>
    </lineage>
</organism>
<dbReference type="InterPro" id="IPR013358">
    <property type="entry name" value="Pilus_biogenesis_MshL"/>
</dbReference>
<reference evidence="6 7" key="1">
    <citation type="submission" date="2024-04" db="EMBL/GenBank/DDBJ databases">
        <title>Novel Shewanella species isolated from Baltic Sea sediments.</title>
        <authorList>
            <person name="Martin-Rodriguez A.J."/>
            <person name="Fernandez-Juarez V."/>
            <person name="Valeriano V.D."/>
            <person name="Mihindukulasooriya I."/>
            <person name="Ceresnova L."/>
            <person name="Joffre E."/>
            <person name="Jensie-Markopoulos S."/>
            <person name="Moore E.R.B."/>
            <person name="Sjoling A."/>
        </authorList>
    </citation>
    <scope>NUCLEOTIDE SEQUENCE [LARGE SCALE GENOMIC DNA]</scope>
    <source>
        <strain evidence="6 7">VAX-SP0-0CM-1</strain>
    </source>
</reference>
<protein>
    <submittedName>
        <fullName evidence="6">Pilus (MSHA type) biogenesis protein MshL</fullName>
    </submittedName>
</protein>
<dbReference type="PROSITE" id="PS00875">
    <property type="entry name" value="T2SP_D"/>
    <property type="match status" value="1"/>
</dbReference>
<dbReference type="PRINTS" id="PR00811">
    <property type="entry name" value="BCTERIALGSPD"/>
</dbReference>
<dbReference type="InterPro" id="IPR011514">
    <property type="entry name" value="Secretin_N_2"/>
</dbReference>
<dbReference type="InterPro" id="IPR004846">
    <property type="entry name" value="T2SS/T3SS_dom"/>
</dbReference>
<dbReference type="RefSeq" id="WP_342902263.1">
    <property type="nucleotide sequence ID" value="NZ_JBCHKU010000023.1"/>
</dbReference>
<keyword evidence="7" id="KW-1185">Reference proteome</keyword>
<proteinExistence type="predicted"/>
<dbReference type="InterPro" id="IPR001775">
    <property type="entry name" value="GspD/PilQ"/>
</dbReference>
<dbReference type="PANTHER" id="PTHR30332:SF17">
    <property type="entry name" value="TYPE IV PILIATION SYSTEM PROTEIN DR_0774-RELATED"/>
    <property type="match status" value="1"/>
</dbReference>
<feature type="domain" description="Secretin/TonB short N-terminal" evidence="5">
    <location>
        <begin position="100"/>
        <end position="148"/>
    </location>
</feature>
<evidence type="ECO:0000256" key="2">
    <source>
        <dbReference type="ARBA" id="ARBA00023136"/>
    </source>
</evidence>
<evidence type="ECO:0000313" key="6">
    <source>
        <dbReference type="EMBL" id="MEM6250046.1"/>
    </source>
</evidence>
<keyword evidence="1" id="KW-0813">Transport</keyword>
<evidence type="ECO:0000313" key="7">
    <source>
        <dbReference type="Proteomes" id="UP001489333"/>
    </source>
</evidence>
<sequence length="559" mass="59880">MKAIKYFTPLLSLCLVACQTTNRPQPEASKAALAASMATATASTTPPPATMPDAVQRELNSGALLSGLTPALETERRFDVSAHDVDAKVFFPSLVQGTPLSVAVHPDVQGTISLSLKGVTLSEAIQVVEDIYGYEVSREGRILRVFPAGMRTETFPLNYLYMERDGLSVTSVSSGRISDSNNSNSNSSNNNSNNSGSSNNSSNSSNGNNSSSNGSSDSSNGTFIRSRTKTDFWGELKETLTAIIGDTGNGRQVVVTPQAGLVTIRAFPSELRQVRTFLNSAESHLQRQVILEAKIIEVTLSDGYQQGIQWDNVLGHVGNTNVNFGTSKGPGLSDKITSAIGGVTSLSIKGSDFTTMINLLDTQGDVDVLSSPRVTASNNQKAVIKVGTDEYFVTDVSSTTVGGTPPVTTPQVELTPFFSGIALDVTPQIDSDGNVLLHVHPSVIDVKEQTKDIKVSDASLELPLAQSEIRESDTVIRAASGDVVIIGGLMKSENIEVVSQVPLLGDIPFLGELFKNRSKQNKKTELIILLKPTVVGVDTWQTELQRSKTLLDRWYPETK</sequence>
<accession>A0ABU9UUV8</accession>